<name>A0ACC3NNM5_9PEZI</name>
<comment type="caution">
    <text evidence="1">The sequence shown here is derived from an EMBL/GenBank/DDBJ whole genome shotgun (WGS) entry which is preliminary data.</text>
</comment>
<proteinExistence type="predicted"/>
<protein>
    <submittedName>
        <fullName evidence="1">Uncharacterized protein</fullName>
    </submittedName>
</protein>
<dbReference type="EMBL" id="JAUTXU010000024">
    <property type="protein sequence ID" value="KAK3719927.1"/>
    <property type="molecule type" value="Genomic_DNA"/>
</dbReference>
<dbReference type="Proteomes" id="UP001281147">
    <property type="component" value="Unassembled WGS sequence"/>
</dbReference>
<evidence type="ECO:0000313" key="2">
    <source>
        <dbReference type="Proteomes" id="UP001281147"/>
    </source>
</evidence>
<keyword evidence="2" id="KW-1185">Reference proteome</keyword>
<gene>
    <name evidence="1" type="ORF">LTR37_004050</name>
</gene>
<organism evidence="1 2">
    <name type="scientific">Vermiconidia calcicola</name>
    <dbReference type="NCBI Taxonomy" id="1690605"/>
    <lineage>
        <taxon>Eukaryota</taxon>
        <taxon>Fungi</taxon>
        <taxon>Dikarya</taxon>
        <taxon>Ascomycota</taxon>
        <taxon>Pezizomycotina</taxon>
        <taxon>Dothideomycetes</taxon>
        <taxon>Dothideomycetidae</taxon>
        <taxon>Mycosphaerellales</taxon>
        <taxon>Extremaceae</taxon>
        <taxon>Vermiconidia</taxon>
    </lineage>
</organism>
<reference evidence="1" key="1">
    <citation type="submission" date="2023-07" db="EMBL/GenBank/DDBJ databases">
        <title>Black Yeasts Isolated from many extreme environments.</title>
        <authorList>
            <person name="Coleine C."/>
            <person name="Stajich J.E."/>
            <person name="Selbmann L."/>
        </authorList>
    </citation>
    <scope>NUCLEOTIDE SEQUENCE</scope>
    <source>
        <strain evidence="1">CCFEE 5714</strain>
    </source>
</reference>
<evidence type="ECO:0000313" key="1">
    <source>
        <dbReference type="EMBL" id="KAK3719927.1"/>
    </source>
</evidence>
<sequence length="630" mass="69444">MPIYKDVSVQVTDANNEPLKEWGAQKRDRTKLSTCYIKSETNMAFRILVKPSHTLIRDFVDEPVSLYGHHEEELDMIDDDLEDVISPRSPQSPPPPEPKPWHLLATLRLDGRRTYEKRSILYLDRTNPSFGLVNDNGDIIMRCRTYVDAKGHARECGWLFKEVGIETAFDTLLLSGGDKDMVPAPEEDELVAALGGMAANGMEDCKEKSTVGQIEITLDRIVLGETTEGWMPRNDDDHDMGVKASDLTKVSHTASRDYGKTKVGPSNTIFYDYMDSRKEKPYATFKFYYRSENILQRLFGGGETTPRSTTRSMTRARHDALNRVAASPLSILKPKVQKNVYNTKGQIIAVEDLSPDSPTKNSTPEALTDGKTWVPKDHTLPSIMVDDVSTADRIDSPKDFATQDDSEATTTLCPTPKTSLPGLGLQSPLSEAEQSSADESSPLKPMSMLKPERQPSNHMQFRMIGEEPTEEEDADDEASDGTRTPNSMGFTADNGNAVGDDDNGVSQNMPDQGLGSKLGELDIRKRGGGEDGDEESNGEAKKKVRVGEMANTFAKSDRKKDVDGESYGAPIEDEKAEDVGQITPQGAQSIAATDLDSAGCQPQHETQVLVQQQGAELLQEEELASNEFAR</sequence>
<accession>A0ACC3NNM5</accession>